<comment type="similarity">
    <text evidence="2">Belongs to the ADIPOR family.</text>
</comment>
<dbReference type="Pfam" id="PF03006">
    <property type="entry name" value="HlyIII"/>
    <property type="match status" value="1"/>
</dbReference>
<feature type="transmembrane region" description="Helical" evidence="7">
    <location>
        <begin position="188"/>
        <end position="210"/>
    </location>
</feature>
<organism evidence="8 9">
    <name type="scientific">Littorina saxatilis</name>
    <dbReference type="NCBI Taxonomy" id="31220"/>
    <lineage>
        <taxon>Eukaryota</taxon>
        <taxon>Metazoa</taxon>
        <taxon>Spiralia</taxon>
        <taxon>Lophotrochozoa</taxon>
        <taxon>Mollusca</taxon>
        <taxon>Gastropoda</taxon>
        <taxon>Caenogastropoda</taxon>
        <taxon>Littorinimorpha</taxon>
        <taxon>Littorinoidea</taxon>
        <taxon>Littorinidae</taxon>
        <taxon>Littorina</taxon>
    </lineage>
</organism>
<reference evidence="8 9" key="1">
    <citation type="submission" date="2024-02" db="EMBL/GenBank/DDBJ databases">
        <title>Chromosome-scale genome assembly of the rough periwinkle Littorina saxatilis.</title>
        <authorList>
            <person name="De Jode A."/>
            <person name="Faria R."/>
            <person name="Formenti G."/>
            <person name="Sims Y."/>
            <person name="Smith T.P."/>
            <person name="Tracey A."/>
            <person name="Wood J.M.D."/>
            <person name="Zagrodzka Z.B."/>
            <person name="Johannesson K."/>
            <person name="Butlin R.K."/>
            <person name="Leder E.H."/>
        </authorList>
    </citation>
    <scope>NUCLEOTIDE SEQUENCE [LARGE SCALE GENOMIC DNA]</scope>
    <source>
        <strain evidence="8">Snail1</strain>
        <tissue evidence="8">Muscle</tissue>
    </source>
</reference>
<dbReference type="InterPro" id="IPR004254">
    <property type="entry name" value="AdipoR/HlyIII-related"/>
</dbReference>
<protein>
    <submittedName>
        <fullName evidence="8">Uncharacterized protein</fullName>
    </submittedName>
</protein>
<dbReference type="PANTHER" id="PTHR20855:SF141">
    <property type="entry name" value="MEMBRANE PROGESTIN RECEPTOR GAMMA-B-LIKE"/>
    <property type="match status" value="1"/>
</dbReference>
<comment type="subcellular location">
    <subcellularLocation>
        <location evidence="1">Membrane</location>
        <topology evidence="1">Multi-pass membrane protein</topology>
    </subcellularLocation>
</comment>
<dbReference type="GO" id="GO:0046872">
    <property type="term" value="F:metal ion binding"/>
    <property type="evidence" value="ECO:0007669"/>
    <property type="project" value="UniProtKB-KW"/>
</dbReference>
<keyword evidence="5 7" id="KW-0472">Membrane</keyword>
<keyword evidence="6" id="KW-0862">Zinc</keyword>
<feature type="transmembrane region" description="Helical" evidence="7">
    <location>
        <begin position="87"/>
        <end position="111"/>
    </location>
</feature>
<evidence type="ECO:0000256" key="1">
    <source>
        <dbReference type="ARBA" id="ARBA00004141"/>
    </source>
</evidence>
<keyword evidence="9" id="KW-1185">Reference proteome</keyword>
<dbReference type="GO" id="GO:0016020">
    <property type="term" value="C:membrane"/>
    <property type="evidence" value="ECO:0007669"/>
    <property type="project" value="UniProtKB-SubCell"/>
</dbReference>
<feature type="transmembrane region" description="Helical" evidence="7">
    <location>
        <begin position="156"/>
        <end position="176"/>
    </location>
</feature>
<keyword evidence="3 7" id="KW-0812">Transmembrane</keyword>
<dbReference type="EMBL" id="JBAMIC010000021">
    <property type="protein sequence ID" value="KAK7092904.1"/>
    <property type="molecule type" value="Genomic_DNA"/>
</dbReference>
<feature type="binding site" evidence="6">
    <location>
        <position position="259"/>
    </location>
    <ligand>
        <name>Zn(2+)</name>
        <dbReference type="ChEBI" id="CHEBI:29105"/>
    </ligand>
</feature>
<feature type="transmembrane region" description="Helical" evidence="7">
    <location>
        <begin position="299"/>
        <end position="323"/>
    </location>
</feature>
<name>A0AAN9AUP6_9CAEN</name>
<evidence type="ECO:0000313" key="9">
    <source>
        <dbReference type="Proteomes" id="UP001374579"/>
    </source>
</evidence>
<keyword evidence="4 7" id="KW-1133">Transmembrane helix</keyword>
<dbReference type="AlphaFoldDB" id="A0AAN9AUP6"/>
<proteinExistence type="inferred from homology"/>
<feature type="transmembrane region" description="Helical" evidence="7">
    <location>
        <begin position="123"/>
        <end position="144"/>
    </location>
</feature>
<dbReference type="Proteomes" id="UP001374579">
    <property type="component" value="Unassembled WGS sequence"/>
</dbReference>
<evidence type="ECO:0000256" key="3">
    <source>
        <dbReference type="ARBA" id="ARBA00022692"/>
    </source>
</evidence>
<dbReference type="GO" id="GO:0038023">
    <property type="term" value="F:signaling receptor activity"/>
    <property type="evidence" value="ECO:0007669"/>
    <property type="project" value="TreeGrafter"/>
</dbReference>
<evidence type="ECO:0000256" key="2">
    <source>
        <dbReference type="ARBA" id="ARBA00007018"/>
    </source>
</evidence>
<dbReference type="PANTHER" id="PTHR20855">
    <property type="entry name" value="ADIPOR/PROGESTIN RECEPTOR-RELATED"/>
    <property type="match status" value="1"/>
</dbReference>
<evidence type="ECO:0000256" key="5">
    <source>
        <dbReference type="ARBA" id="ARBA00023136"/>
    </source>
</evidence>
<feature type="binding site" evidence="6">
    <location>
        <position position="109"/>
    </location>
    <ligand>
        <name>Zn(2+)</name>
        <dbReference type="ChEBI" id="CHEBI:29105"/>
    </ligand>
</feature>
<evidence type="ECO:0000256" key="6">
    <source>
        <dbReference type="PIRSR" id="PIRSR604254-1"/>
    </source>
</evidence>
<feature type="binding site" evidence="6">
    <location>
        <position position="263"/>
    </location>
    <ligand>
        <name>Zn(2+)</name>
        <dbReference type="ChEBI" id="CHEBI:29105"/>
    </ligand>
</feature>
<evidence type="ECO:0000256" key="7">
    <source>
        <dbReference type="SAM" id="Phobius"/>
    </source>
</evidence>
<evidence type="ECO:0000313" key="8">
    <source>
        <dbReference type="EMBL" id="KAK7092904.1"/>
    </source>
</evidence>
<comment type="caution">
    <text evidence="8">The sequence shown here is derived from an EMBL/GenBank/DDBJ whole genome shotgun (WGS) entry which is preliminary data.</text>
</comment>
<gene>
    <name evidence="8" type="ORF">V1264_008580</name>
</gene>
<keyword evidence="6" id="KW-0479">Metal-binding</keyword>
<sequence length="342" mass="39428">MFPSTTLPSSGLGGQLYHKDQMPEHFHEHFIVTGYRHPKSSAWQCVLSLFDATNETLNFWTHFLPSWYFMWVLKGLSETLDFQHDSFTWPLLCYMFACCMFPLASAVAHTFNVMSEKARHVCFFLDYAALSLFSFGCAVAYHAYSFPKALAESPFYHQYVYGAMFCAILCTTASCSTRFMRPSPLRQCLRLASFSIPYWFNSFPIVYRLLFCSEDESRLASQWLHTRQFTFALGAAFLYASHFPERLKPGHFDIIGHSHQLFHVATIFGVMDQVQAILLDMQERKDTVRQWMNFDLNDSIGLMLLVLVVNTVIIVAFSLYLYLAKNLDMKAISRGNEKCKCS</sequence>
<accession>A0AAN9AUP6</accession>
<evidence type="ECO:0000256" key="4">
    <source>
        <dbReference type="ARBA" id="ARBA00022989"/>
    </source>
</evidence>